<name>A0ABD0TV47_DENTH</name>
<evidence type="ECO:0000313" key="1">
    <source>
        <dbReference type="EMBL" id="KAL0903548.1"/>
    </source>
</evidence>
<reference evidence="1 2" key="1">
    <citation type="journal article" date="2024" name="Plant Biotechnol. J.">
        <title>Dendrobium thyrsiflorum genome and its molecular insights into genes involved in important horticultural traits.</title>
        <authorList>
            <person name="Chen B."/>
            <person name="Wang J.Y."/>
            <person name="Zheng P.J."/>
            <person name="Li K.L."/>
            <person name="Liang Y.M."/>
            <person name="Chen X.F."/>
            <person name="Zhang C."/>
            <person name="Zhao X."/>
            <person name="He X."/>
            <person name="Zhang G.Q."/>
            <person name="Liu Z.J."/>
            <person name="Xu Q."/>
        </authorList>
    </citation>
    <scope>NUCLEOTIDE SEQUENCE [LARGE SCALE GENOMIC DNA]</scope>
    <source>
        <strain evidence="1">GZMU011</strain>
    </source>
</reference>
<dbReference type="EMBL" id="JANQDX010000020">
    <property type="protein sequence ID" value="KAL0903548.1"/>
    <property type="molecule type" value="Genomic_DNA"/>
</dbReference>
<comment type="caution">
    <text evidence="1">The sequence shown here is derived from an EMBL/GenBank/DDBJ whole genome shotgun (WGS) entry which is preliminary data.</text>
</comment>
<organism evidence="1 2">
    <name type="scientific">Dendrobium thyrsiflorum</name>
    <name type="common">Pinecone-like raceme dendrobium</name>
    <name type="synonym">Orchid</name>
    <dbReference type="NCBI Taxonomy" id="117978"/>
    <lineage>
        <taxon>Eukaryota</taxon>
        <taxon>Viridiplantae</taxon>
        <taxon>Streptophyta</taxon>
        <taxon>Embryophyta</taxon>
        <taxon>Tracheophyta</taxon>
        <taxon>Spermatophyta</taxon>
        <taxon>Magnoliopsida</taxon>
        <taxon>Liliopsida</taxon>
        <taxon>Asparagales</taxon>
        <taxon>Orchidaceae</taxon>
        <taxon>Epidendroideae</taxon>
        <taxon>Malaxideae</taxon>
        <taxon>Dendrobiinae</taxon>
        <taxon>Dendrobium</taxon>
    </lineage>
</organism>
<keyword evidence="2" id="KW-1185">Reference proteome</keyword>
<protein>
    <submittedName>
        <fullName evidence="1">Uncharacterized protein</fullName>
    </submittedName>
</protein>
<gene>
    <name evidence="1" type="ORF">M5K25_027935</name>
</gene>
<dbReference type="AlphaFoldDB" id="A0ABD0TV47"/>
<proteinExistence type="predicted"/>
<dbReference type="Proteomes" id="UP001552299">
    <property type="component" value="Unassembled WGS sequence"/>
</dbReference>
<evidence type="ECO:0000313" key="2">
    <source>
        <dbReference type="Proteomes" id="UP001552299"/>
    </source>
</evidence>
<accession>A0ABD0TV47</accession>
<sequence length="83" mass="9337">MNVEFCTSSSSSLFDFARSMTFPLERKLRHFLIGSNNGSSLAVKVTFSLSRASSAKSRKSAEPKDFVYHEKREISVNRGFDLP</sequence>